<dbReference type="EMBL" id="VBOW01000064">
    <property type="protein sequence ID" value="TMQ57426.1"/>
    <property type="molecule type" value="Genomic_DNA"/>
</dbReference>
<dbReference type="InterPro" id="IPR003423">
    <property type="entry name" value="OMP_efflux"/>
</dbReference>
<dbReference type="Pfam" id="PF02321">
    <property type="entry name" value="OEP"/>
    <property type="match status" value="2"/>
</dbReference>
<accession>A0A538T1C1</accession>
<dbReference type="AlphaFoldDB" id="A0A538T1C1"/>
<dbReference type="SUPFAM" id="SSF56954">
    <property type="entry name" value="Outer membrane efflux proteins (OEP)"/>
    <property type="match status" value="1"/>
</dbReference>
<evidence type="ECO:0000256" key="2">
    <source>
        <dbReference type="SAM" id="Coils"/>
    </source>
</evidence>
<sequence length="444" mass="48724">MSFPFVCFVLLITLGFLAGEPAGIAAQEAGIPVGPGAPSPSLDSLLLTPSLDLRLLERAVLARNSTLGAMRASWRAAQAAADQAAAFEDPMVEVSSAPRTWSGSSVDPAYMVEISQRVPIFGQRGLKGRAARASARAIGEDYQSARLDLIRETRRAYYESYFVMRSQGVNAELKNLLGQLRRVALTKYSSGSAGLEDVLQAEMELAMLDQQEIALARQSRVLQAQLNALLQRDPGSPLSNPPQKITEGGVPSRVDSLQQLAKELRPELRGWAAQREARKADLSLARRQRLPDFTFSARYDRYWEAAEVRPSVGVAFNLPIQLGRLRAAEREARAGVEQAEARRQESEARVASEVESALAEVWESWHEIHILQDRVVPSAERVLLAIRASYENNRLDFPALLNAERDVARARLQLDAARVANLQALANLDRAVGVAPAEASQEEK</sequence>
<proteinExistence type="inferred from homology"/>
<comment type="caution">
    <text evidence="3">The sequence shown here is derived from an EMBL/GenBank/DDBJ whole genome shotgun (WGS) entry which is preliminary data.</text>
</comment>
<dbReference type="PANTHER" id="PTHR30203:SF24">
    <property type="entry name" value="BLR4935 PROTEIN"/>
    <property type="match status" value="1"/>
</dbReference>
<protein>
    <submittedName>
        <fullName evidence="3">TolC family protein</fullName>
    </submittedName>
</protein>
<dbReference type="GO" id="GO:0015562">
    <property type="term" value="F:efflux transmembrane transporter activity"/>
    <property type="evidence" value="ECO:0007669"/>
    <property type="project" value="InterPro"/>
</dbReference>
<dbReference type="Gene3D" id="1.20.1600.10">
    <property type="entry name" value="Outer membrane efflux proteins (OEP)"/>
    <property type="match status" value="1"/>
</dbReference>
<evidence type="ECO:0000313" key="3">
    <source>
        <dbReference type="EMBL" id="TMQ57426.1"/>
    </source>
</evidence>
<keyword evidence="2" id="KW-0175">Coiled coil</keyword>
<dbReference type="InterPro" id="IPR010131">
    <property type="entry name" value="MdtP/NodT-like"/>
</dbReference>
<dbReference type="PANTHER" id="PTHR30203">
    <property type="entry name" value="OUTER MEMBRANE CATION EFFLUX PROTEIN"/>
    <property type="match status" value="1"/>
</dbReference>
<comment type="similarity">
    <text evidence="1">Belongs to the outer membrane factor (OMF) (TC 1.B.17) family.</text>
</comment>
<gene>
    <name evidence="3" type="ORF">E6K76_10430</name>
</gene>
<name>A0A538T1C1_UNCEI</name>
<feature type="coiled-coil region" evidence="2">
    <location>
        <begin position="329"/>
        <end position="356"/>
    </location>
</feature>
<dbReference type="Proteomes" id="UP000316852">
    <property type="component" value="Unassembled WGS sequence"/>
</dbReference>
<evidence type="ECO:0000313" key="4">
    <source>
        <dbReference type="Proteomes" id="UP000316852"/>
    </source>
</evidence>
<reference evidence="3 4" key="1">
    <citation type="journal article" date="2019" name="Nat. Microbiol.">
        <title>Mediterranean grassland soil C-N compound turnover is dependent on rainfall and depth, and is mediated by genomically divergent microorganisms.</title>
        <authorList>
            <person name="Diamond S."/>
            <person name="Andeer P.F."/>
            <person name="Li Z."/>
            <person name="Crits-Christoph A."/>
            <person name="Burstein D."/>
            <person name="Anantharaman K."/>
            <person name="Lane K.R."/>
            <person name="Thomas B.C."/>
            <person name="Pan C."/>
            <person name="Northen T.R."/>
            <person name="Banfield J.F."/>
        </authorList>
    </citation>
    <scope>NUCLEOTIDE SEQUENCE [LARGE SCALE GENOMIC DNA]</scope>
    <source>
        <strain evidence="3">WS_6</strain>
    </source>
</reference>
<evidence type="ECO:0000256" key="1">
    <source>
        <dbReference type="ARBA" id="ARBA00007613"/>
    </source>
</evidence>
<organism evidence="3 4">
    <name type="scientific">Eiseniibacteriota bacterium</name>
    <dbReference type="NCBI Taxonomy" id="2212470"/>
    <lineage>
        <taxon>Bacteria</taxon>
        <taxon>Candidatus Eiseniibacteriota</taxon>
    </lineage>
</organism>